<protein>
    <submittedName>
        <fullName evidence="1">Uncharacterized protein</fullName>
    </submittedName>
</protein>
<accession>A0A161XY69</accession>
<evidence type="ECO:0000313" key="2">
    <source>
        <dbReference type="Proteomes" id="UP000076587"/>
    </source>
</evidence>
<sequence>MCGRLNITDDPFVIQILLDLGIENPQERMHFGRFKRATDTISIIHQHNGQRSATWWLLLTQT</sequence>
<organism evidence="1 2">
    <name type="scientific">Pseudoalteromonas luteoviolacea NCIMB 1942</name>
    <dbReference type="NCBI Taxonomy" id="1365253"/>
    <lineage>
        <taxon>Bacteria</taxon>
        <taxon>Pseudomonadati</taxon>
        <taxon>Pseudomonadota</taxon>
        <taxon>Gammaproteobacteria</taxon>
        <taxon>Alteromonadales</taxon>
        <taxon>Pseudoalteromonadaceae</taxon>
        <taxon>Pseudoalteromonas</taxon>
    </lineage>
</organism>
<dbReference type="EMBL" id="AUXT01000001">
    <property type="protein sequence ID" value="KZN58825.1"/>
    <property type="molecule type" value="Genomic_DNA"/>
</dbReference>
<comment type="caution">
    <text evidence="1">The sequence shown here is derived from an EMBL/GenBank/DDBJ whole genome shotgun (WGS) entry which is preliminary data.</text>
</comment>
<dbReference type="RefSeq" id="WP_063375162.1">
    <property type="nucleotide sequence ID" value="NZ_AUXT01000001.1"/>
</dbReference>
<name>A0A161XY69_9GAMM</name>
<dbReference type="AlphaFoldDB" id="A0A161XY69"/>
<gene>
    <name evidence="1" type="ORF">N482_00125</name>
</gene>
<dbReference type="Proteomes" id="UP000076587">
    <property type="component" value="Unassembled WGS sequence"/>
</dbReference>
<reference evidence="1 2" key="1">
    <citation type="submission" date="2013-07" db="EMBL/GenBank/DDBJ databases">
        <title>Comparative Genomic and Metabolomic Analysis of Twelve Strains of Pseudoalteromonas luteoviolacea.</title>
        <authorList>
            <person name="Vynne N.G."/>
            <person name="Mansson M."/>
            <person name="Gram L."/>
        </authorList>
    </citation>
    <scope>NUCLEOTIDE SEQUENCE [LARGE SCALE GENOMIC DNA]</scope>
    <source>
        <strain evidence="1 2">NCIMB 1942</strain>
    </source>
</reference>
<dbReference type="PATRIC" id="fig|1365253.3.peg.28"/>
<evidence type="ECO:0000313" key="1">
    <source>
        <dbReference type="EMBL" id="KZN58825.1"/>
    </source>
</evidence>
<proteinExistence type="predicted"/>